<accession>A0A381DHP2</accession>
<dbReference type="STRING" id="32024.GCA_000788295_00311"/>
<dbReference type="InterPro" id="IPR036097">
    <property type="entry name" value="HisK_dim/P_sf"/>
</dbReference>
<dbReference type="RefSeq" id="WP_089182621.1">
    <property type="nucleotide sequence ID" value="NZ_CP043427.1"/>
</dbReference>
<dbReference type="InterPro" id="IPR005467">
    <property type="entry name" value="His_kinase_dom"/>
</dbReference>
<comment type="catalytic activity">
    <reaction evidence="1">
        <text>ATP + protein L-histidine = ADP + protein N-phospho-L-histidine.</text>
        <dbReference type="EC" id="2.7.13.3"/>
    </reaction>
</comment>
<dbReference type="PANTHER" id="PTHR45339:SF1">
    <property type="entry name" value="HYBRID SIGNAL TRANSDUCTION HISTIDINE KINASE J"/>
    <property type="match status" value="1"/>
</dbReference>
<evidence type="ECO:0000256" key="2">
    <source>
        <dbReference type="ARBA" id="ARBA00012438"/>
    </source>
</evidence>
<keyword evidence="4" id="KW-0902">Two-component regulatory system</keyword>
<dbReference type="PANTHER" id="PTHR45339">
    <property type="entry name" value="HYBRID SIGNAL TRANSDUCTION HISTIDINE KINASE J"/>
    <property type="match status" value="1"/>
</dbReference>
<dbReference type="InterPro" id="IPR011006">
    <property type="entry name" value="CheY-like_superfamily"/>
</dbReference>
<protein>
    <recommendedName>
        <fullName evidence="2">histidine kinase</fullName>
        <ecNumber evidence="2">2.7.13.3</ecNumber>
    </recommendedName>
</protein>
<gene>
    <name evidence="6" type="primary">barA</name>
    <name evidence="6" type="ORF">NCTC12475_00360</name>
</gene>
<comment type="caution">
    <text evidence="5">Lacks conserved residue(s) required for the propagation of feature annotation.</text>
</comment>
<dbReference type="InterPro" id="IPR036890">
    <property type="entry name" value="HATPase_C_sf"/>
</dbReference>
<keyword evidence="7" id="KW-1185">Reference proteome</keyword>
<dbReference type="GO" id="GO:0000155">
    <property type="term" value="F:phosphorelay sensor kinase activity"/>
    <property type="evidence" value="ECO:0007669"/>
    <property type="project" value="InterPro"/>
</dbReference>
<organism evidence="6 7">
    <name type="scientific">Campylobacter sputorum subsp. sputorum</name>
    <dbReference type="NCBI Taxonomy" id="32024"/>
    <lineage>
        <taxon>Bacteria</taxon>
        <taxon>Pseudomonadati</taxon>
        <taxon>Campylobacterota</taxon>
        <taxon>Epsilonproteobacteria</taxon>
        <taxon>Campylobacterales</taxon>
        <taxon>Campylobacteraceae</taxon>
        <taxon>Campylobacter</taxon>
    </lineage>
</organism>
<evidence type="ECO:0000256" key="5">
    <source>
        <dbReference type="PROSITE-ProRule" id="PRU00169"/>
    </source>
</evidence>
<keyword evidence="3 5" id="KW-0597">Phosphoprotein</keyword>
<dbReference type="SMART" id="SM00387">
    <property type="entry name" value="HATPase_c"/>
    <property type="match status" value="1"/>
</dbReference>
<dbReference type="Gene3D" id="3.30.565.10">
    <property type="entry name" value="Histidine kinase-like ATPase, C-terminal domain"/>
    <property type="match status" value="1"/>
</dbReference>
<dbReference type="InterPro" id="IPR003661">
    <property type="entry name" value="HisK_dim/P_dom"/>
</dbReference>
<dbReference type="GeneID" id="93090803"/>
<dbReference type="PROSITE" id="PS50110">
    <property type="entry name" value="RESPONSE_REGULATORY"/>
    <property type="match status" value="2"/>
</dbReference>
<dbReference type="InterPro" id="IPR003594">
    <property type="entry name" value="HATPase_dom"/>
</dbReference>
<dbReference type="Pfam" id="PF02518">
    <property type="entry name" value="HATPase_c"/>
    <property type="match status" value="1"/>
</dbReference>
<name>A0A381DHP2_9BACT</name>
<dbReference type="AlphaFoldDB" id="A0A381DHP2"/>
<dbReference type="Gene3D" id="3.40.50.2300">
    <property type="match status" value="1"/>
</dbReference>
<keyword evidence="6" id="KW-0418">Kinase</keyword>
<evidence type="ECO:0000313" key="7">
    <source>
        <dbReference type="Proteomes" id="UP000254920"/>
    </source>
</evidence>
<dbReference type="SUPFAM" id="SSF52172">
    <property type="entry name" value="CheY-like"/>
    <property type="match status" value="2"/>
</dbReference>
<evidence type="ECO:0000256" key="3">
    <source>
        <dbReference type="ARBA" id="ARBA00022553"/>
    </source>
</evidence>
<dbReference type="CDD" id="cd00082">
    <property type="entry name" value="HisKA"/>
    <property type="match status" value="1"/>
</dbReference>
<evidence type="ECO:0000256" key="4">
    <source>
        <dbReference type="ARBA" id="ARBA00023012"/>
    </source>
</evidence>
<dbReference type="PROSITE" id="PS50109">
    <property type="entry name" value="HIS_KIN"/>
    <property type="match status" value="1"/>
</dbReference>
<feature type="modified residue" description="4-aspartylphosphate" evidence="5">
    <location>
        <position position="942"/>
    </location>
</feature>
<reference evidence="6 7" key="1">
    <citation type="submission" date="2018-06" db="EMBL/GenBank/DDBJ databases">
        <authorList>
            <consortium name="Pathogen Informatics"/>
            <person name="Doyle S."/>
        </authorList>
    </citation>
    <scope>NUCLEOTIDE SEQUENCE [LARGE SCALE GENOMIC DNA]</scope>
    <source>
        <strain evidence="6 7">NCTC12475</strain>
    </source>
</reference>
<proteinExistence type="predicted"/>
<dbReference type="InterPro" id="IPR001789">
    <property type="entry name" value="Sig_transdc_resp-reg_receiver"/>
</dbReference>
<sequence length="1011" mass="118111">MKNTFKIVTSIPLLVLAIIFSYFIYSTYEKLKQNDEMKTTLKEYSTLKQLKTAIEKEAQMGVLTLDKTNSFNVEIFTNQIQKTNRLIQYAYGENLSENINIFLTKTSKIRQNPKLDNFEHLYAPYLEIYRYLNKEILEKLTTLLNYNAPLNINSFINYIIFSQDIITTTNLQRDYINNILITNTPISKNQKQFWLEIAYANTNVNPFILMSTNSKAQMLNIDPNDELNDLFQICSELKLNILFEAQNAEFKTPYRKWTEKTDDKLSILYQYNDIAYQNISTQLQQYEEFLENDIKIYILMLVLCGVFFIELIISLNRRNQIMKYFRYTLDTLKQKGYLDEKINFKFNSKKNIQYAFLNIDKSIKNMAYSISSLKKANQIKTDLLVNIAHEIQAPLQGIISYIDLIEKRYKNVITKNIKENAKNIFQIAKNIKETKNIENNQVLIKNIDFLPIKEFENTAQIFVLLASDKNIEFYVFIDPKLSSYINGDLVKIKEILINLLDNAIKFTHDGGKVILRVIKMDCNVKNEVKIKFSVEDNGGNINIEKIDQIFIETSINKEEYEKKYLNLGLGISKKLATLLGGELIFKNNSKTGNTFDFIINLKDTNINVPLNQYSLKIAVIESKSEEFNKILEIYLRSLGVDCEFFSNVEKLKPQYFDFDIIFIRFDDYMELKIKFNKPIIISVNYYILNSVKEEDMNQNIFYIDEPIKLTYIDKTLQNIMSVKKSNPNYIISNKIEKIDDKFNAKALVLTTDVTMQKLIKYMLSYLYIQTTIVTSIKELISEYTQLSYEVIFIQLDPTMQIDEHGIKSIIEFEKENAINHSPIIAITDNIIKRNDESIYGNGFDDLISQPLKINTLSRLLNKLIPQHKIIPNMQLRQTITAHYTKSSNVNKKDILIVKKSILDNNLMKNKFQEFFENIDVATSLNTFKKLIKEISYDVLIIDINLPKLNLDDIEKLLSNPDENANTHIKTVLMIDDKKSILEKHKNYFDNIIYNNTELNQISMIIRNLAKG</sequence>
<dbReference type="Proteomes" id="UP000254920">
    <property type="component" value="Unassembled WGS sequence"/>
</dbReference>
<dbReference type="SUPFAM" id="SSF47384">
    <property type="entry name" value="Homodimeric domain of signal transducing histidine kinase"/>
    <property type="match status" value="1"/>
</dbReference>
<evidence type="ECO:0000313" key="6">
    <source>
        <dbReference type="EMBL" id="SUX10118.1"/>
    </source>
</evidence>
<dbReference type="SUPFAM" id="SSF55874">
    <property type="entry name" value="ATPase domain of HSP90 chaperone/DNA topoisomerase II/histidine kinase"/>
    <property type="match status" value="1"/>
</dbReference>
<dbReference type="EC" id="2.7.13.3" evidence="2"/>
<dbReference type="Gene3D" id="1.10.287.130">
    <property type="match status" value="1"/>
</dbReference>
<evidence type="ECO:0000256" key="1">
    <source>
        <dbReference type="ARBA" id="ARBA00000085"/>
    </source>
</evidence>
<dbReference type="OrthoDB" id="5468627at2"/>
<keyword evidence="6" id="KW-0808">Transferase</keyword>
<dbReference type="EMBL" id="UFVD01000001">
    <property type="protein sequence ID" value="SUX10118.1"/>
    <property type="molecule type" value="Genomic_DNA"/>
</dbReference>